<proteinExistence type="predicted"/>
<dbReference type="GO" id="GO:0016747">
    <property type="term" value="F:acyltransferase activity, transferring groups other than amino-acyl groups"/>
    <property type="evidence" value="ECO:0007669"/>
    <property type="project" value="InterPro"/>
</dbReference>
<sequence>MRIELTTDPFEFHTRAGHCLARDPLRHTVIATMVRNGVAGAMTIEPVFAMVCDGDAVVGVALDTPGHGAYLGDIPAPALPGVAAALFDRDPAVVAVEGDPRSASEFAGHWQRLSGNAFRLQWTTRLYRLGELRLPAVPGIARRAGDADIDQCVRWAERMRREEDIGPDPRAVPDRIVAGQWWLWEDAGTPVSVVAHQRRAYGWTRIGPVYTPPEFRRRGYAAAATAQVSKVLRDSGSQVCLFADLANPTSNKIYQEIGFEPVGDFPRFVFDASR</sequence>
<dbReference type="AlphaFoldDB" id="A0A231GXS7"/>
<dbReference type="RefSeq" id="WP_143860314.1">
    <property type="nucleotide sequence ID" value="NZ_JAAXOR010000003.1"/>
</dbReference>
<dbReference type="InterPro" id="IPR013653">
    <property type="entry name" value="GCN5-like_dom"/>
</dbReference>
<dbReference type="SUPFAM" id="SSF55729">
    <property type="entry name" value="Acyl-CoA N-acyltransferases (Nat)"/>
    <property type="match status" value="1"/>
</dbReference>
<dbReference type="Pfam" id="PF08445">
    <property type="entry name" value="FR47"/>
    <property type="match status" value="1"/>
</dbReference>
<dbReference type="Proteomes" id="UP000215506">
    <property type="component" value="Unassembled WGS sequence"/>
</dbReference>
<keyword evidence="3" id="KW-1185">Reference proteome</keyword>
<reference evidence="2 3" key="1">
    <citation type="submission" date="2017-07" db="EMBL/GenBank/DDBJ databases">
        <title>First draft Genome Sequence of Nocardia cerradoensis isolated from human infection.</title>
        <authorList>
            <person name="Carrasco G."/>
        </authorList>
    </citation>
    <scope>NUCLEOTIDE SEQUENCE [LARGE SCALE GENOMIC DNA]</scope>
    <source>
        <strain evidence="2 3">CNM20130759</strain>
    </source>
</reference>
<name>A0A231GXS7_9NOCA</name>
<comment type="caution">
    <text evidence="2">The sequence shown here is derived from an EMBL/GenBank/DDBJ whole genome shotgun (WGS) entry which is preliminary data.</text>
</comment>
<dbReference type="InterPro" id="IPR016181">
    <property type="entry name" value="Acyl_CoA_acyltransferase"/>
</dbReference>
<accession>A0A231GXS7</accession>
<organism evidence="2 3">
    <name type="scientific">Nocardia cerradoensis</name>
    <dbReference type="NCBI Taxonomy" id="85688"/>
    <lineage>
        <taxon>Bacteria</taxon>
        <taxon>Bacillati</taxon>
        <taxon>Actinomycetota</taxon>
        <taxon>Actinomycetes</taxon>
        <taxon>Mycobacteriales</taxon>
        <taxon>Nocardiaceae</taxon>
        <taxon>Nocardia</taxon>
    </lineage>
</organism>
<feature type="domain" description="N-acetyltransferase" evidence="1">
    <location>
        <begin position="139"/>
        <end position="274"/>
    </location>
</feature>
<dbReference type="Gene3D" id="3.40.630.30">
    <property type="match status" value="1"/>
</dbReference>
<evidence type="ECO:0000259" key="1">
    <source>
        <dbReference type="PROSITE" id="PS51186"/>
    </source>
</evidence>
<dbReference type="InterPro" id="IPR000182">
    <property type="entry name" value="GNAT_dom"/>
</dbReference>
<protein>
    <recommendedName>
        <fullName evidence="1">N-acetyltransferase domain-containing protein</fullName>
    </recommendedName>
</protein>
<dbReference type="PROSITE" id="PS51186">
    <property type="entry name" value="GNAT"/>
    <property type="match status" value="1"/>
</dbReference>
<evidence type="ECO:0000313" key="2">
    <source>
        <dbReference type="EMBL" id="OXR41410.1"/>
    </source>
</evidence>
<evidence type="ECO:0000313" key="3">
    <source>
        <dbReference type="Proteomes" id="UP000215506"/>
    </source>
</evidence>
<dbReference type="EMBL" id="NGAF01000020">
    <property type="protein sequence ID" value="OXR41410.1"/>
    <property type="molecule type" value="Genomic_DNA"/>
</dbReference>
<gene>
    <name evidence="2" type="ORF">B7C42_06553</name>
</gene>